<dbReference type="EMBL" id="JAKKPZ010000381">
    <property type="protein sequence ID" value="KAI1695699.1"/>
    <property type="molecule type" value="Genomic_DNA"/>
</dbReference>
<organism evidence="2 3">
    <name type="scientific">Ditylenchus destructor</name>
    <dbReference type="NCBI Taxonomy" id="166010"/>
    <lineage>
        <taxon>Eukaryota</taxon>
        <taxon>Metazoa</taxon>
        <taxon>Ecdysozoa</taxon>
        <taxon>Nematoda</taxon>
        <taxon>Chromadorea</taxon>
        <taxon>Rhabditida</taxon>
        <taxon>Tylenchina</taxon>
        <taxon>Tylenchomorpha</taxon>
        <taxon>Sphaerularioidea</taxon>
        <taxon>Anguinidae</taxon>
        <taxon>Anguininae</taxon>
        <taxon>Ditylenchus</taxon>
    </lineage>
</organism>
<reference evidence="2" key="1">
    <citation type="submission" date="2022-01" db="EMBL/GenBank/DDBJ databases">
        <title>Genome Sequence Resource for Two Populations of Ditylenchus destructor, the Migratory Endoparasitic Phytonematode.</title>
        <authorList>
            <person name="Zhang H."/>
            <person name="Lin R."/>
            <person name="Xie B."/>
        </authorList>
    </citation>
    <scope>NUCLEOTIDE SEQUENCE</scope>
    <source>
        <strain evidence="2">BazhouSP</strain>
    </source>
</reference>
<name>A0AAD4MJE7_9BILA</name>
<evidence type="ECO:0000313" key="3">
    <source>
        <dbReference type="Proteomes" id="UP001201812"/>
    </source>
</evidence>
<proteinExistence type="predicted"/>
<gene>
    <name evidence="2" type="ORF">DdX_19449</name>
</gene>
<dbReference type="AlphaFoldDB" id="A0AAD4MJE7"/>
<feature type="region of interest" description="Disordered" evidence="1">
    <location>
        <begin position="1"/>
        <end position="38"/>
    </location>
</feature>
<evidence type="ECO:0000313" key="2">
    <source>
        <dbReference type="EMBL" id="KAI1695699.1"/>
    </source>
</evidence>
<comment type="caution">
    <text evidence="2">The sequence shown here is derived from an EMBL/GenBank/DDBJ whole genome shotgun (WGS) entry which is preliminary data.</text>
</comment>
<accession>A0AAD4MJE7</accession>
<dbReference type="Proteomes" id="UP001201812">
    <property type="component" value="Unassembled WGS sequence"/>
</dbReference>
<feature type="compositionally biased region" description="Polar residues" evidence="1">
    <location>
        <begin position="1"/>
        <end position="11"/>
    </location>
</feature>
<keyword evidence="3" id="KW-1185">Reference proteome</keyword>
<feature type="compositionally biased region" description="Low complexity" evidence="1">
    <location>
        <begin position="13"/>
        <end position="26"/>
    </location>
</feature>
<sequence length="256" mass="28337">MRTRSGLNTGGLTPPQTATATTPQTAAERRRSKSPFPSTPTFAFYQDFENLNANCNLDRIVRELANHQPTAAAATALRAYLAIETTLRHITAPLAPISVWPQLPDEKLQVQLTGYKEGIAPQFPVVIANTGTNSEMIKLACTASSPLSADRTYCILDPGQTEIFFFGLHGEGYNPDKVDRKTQWQYRLHILRKRLEPTNPVIESYGGQTTRTAKASIAREYWNDNIKSPSGHAYLLVQLLSPAGDPPSRVLTWIDD</sequence>
<protein>
    <submittedName>
        <fullName evidence="2">Uncharacterized protein</fullName>
    </submittedName>
</protein>
<evidence type="ECO:0000256" key="1">
    <source>
        <dbReference type="SAM" id="MobiDB-lite"/>
    </source>
</evidence>